<dbReference type="CDD" id="cd01454">
    <property type="entry name" value="vWA_norD_type"/>
    <property type="match status" value="1"/>
</dbReference>
<keyword evidence="3" id="KW-1185">Reference proteome</keyword>
<protein>
    <recommendedName>
        <fullName evidence="1">VWFA domain-containing protein</fullName>
    </recommendedName>
</protein>
<organism evidence="2 3">
    <name type="scientific">Pseudobacillus wudalianchiensis</name>
    <dbReference type="NCBI Taxonomy" id="1743143"/>
    <lineage>
        <taxon>Bacteria</taxon>
        <taxon>Bacillati</taxon>
        <taxon>Bacillota</taxon>
        <taxon>Bacilli</taxon>
        <taxon>Bacillales</taxon>
        <taxon>Bacillaceae</taxon>
        <taxon>Pseudobacillus</taxon>
    </lineage>
</organism>
<dbReference type="SMART" id="SM00327">
    <property type="entry name" value="VWA"/>
    <property type="match status" value="1"/>
</dbReference>
<accession>A0A1B9ADR7</accession>
<dbReference type="InterPro" id="IPR036465">
    <property type="entry name" value="vWFA_dom_sf"/>
</dbReference>
<sequence length="637" mass="73797">MKRFIQFNDETIDSFLFMQLTDLAKTLTREPEAEIEYSPYCYVNKQEKKIYISHFWNHRPEKDKWHGYKSDLFLRALGSWQHTDEQAIKEFVQRVQHSPVASFAKQLVVLAEDMRLEEICKNERPGTKQAFTARRRMYRQYFNAQLNVNLVKSLFTDALFNLHYLLLHAESPIQPPRMNESIDAAMPFIQRSIMDFYDARSTAEVIKVSQGIVEVLEEVVERDMLNHYFHLPEFSAEQGFTGDTYHDLKRKDPLANDDQLEEEKTGEEEIIDEEFRTWHRETSELGSSFLQFDLDQGSKTNLLGEGGREGEAGDQALAMVQGSAQQASRKDFSNLPAEQAQKEAKSGGEAVFGKENRFAVPVFKKAEVPTRKDIDHYKLQKTQIAPLQKKLKNMIEKTLEHKKIQPRSDLHRGRLNKKLLRFFTEDQPRLFYKKQEPSTEIDATFTLLVDCSASMEDKMEQTKRGIILFHESLKSVKVPHEVIGFWEDTTEATDQLQPNYFHTVIDYHSSLQPVSGPEVLQLKPEEDNRDGFAIRVVKERIIKRSEKQKFLLIFSDGEPAAYSYDRNGIIDTHEAVLEARKLGIEVINLFLADGEIGEAEKQTVQNIYGKYSIFVTDVHDLPHVVFPLLKKLLYKSV</sequence>
<dbReference type="PANTHER" id="PTHR41248">
    <property type="entry name" value="NORD PROTEIN"/>
    <property type="match status" value="1"/>
</dbReference>
<gene>
    <name evidence="2" type="ORF">A8F95_14840</name>
</gene>
<evidence type="ECO:0000313" key="2">
    <source>
        <dbReference type="EMBL" id="OCA81985.1"/>
    </source>
</evidence>
<dbReference type="Pfam" id="PF00092">
    <property type="entry name" value="VWA"/>
    <property type="match status" value="1"/>
</dbReference>
<dbReference type="RefSeq" id="WP_065411879.1">
    <property type="nucleotide sequence ID" value="NZ_MAYT01000030.1"/>
</dbReference>
<dbReference type="AlphaFoldDB" id="A0A1B9ADR7"/>
<dbReference type="PANTHER" id="PTHR41248:SF1">
    <property type="entry name" value="NORD PROTEIN"/>
    <property type="match status" value="1"/>
</dbReference>
<dbReference type="Proteomes" id="UP000092578">
    <property type="component" value="Unassembled WGS sequence"/>
</dbReference>
<reference evidence="3" key="1">
    <citation type="submission" date="2016-05" db="EMBL/GenBank/DDBJ databases">
        <authorList>
            <person name="Liu B."/>
            <person name="Wang J."/>
            <person name="Zhu Y."/>
            <person name="Liu G."/>
            <person name="Chen Q."/>
            <person name="Chen Z."/>
            <person name="Lan J."/>
            <person name="Che J."/>
            <person name="Ge C."/>
            <person name="Shi H."/>
            <person name="Pan Z."/>
            <person name="Liu X."/>
        </authorList>
    </citation>
    <scope>NUCLEOTIDE SEQUENCE [LARGE SCALE GENOMIC DNA]</scope>
    <source>
        <strain evidence="3">FJAT-27215</strain>
    </source>
</reference>
<dbReference type="InterPro" id="IPR002035">
    <property type="entry name" value="VWF_A"/>
</dbReference>
<comment type="caution">
    <text evidence="2">The sequence shown here is derived from an EMBL/GenBank/DDBJ whole genome shotgun (WGS) entry which is preliminary data.</text>
</comment>
<dbReference type="InterPro" id="IPR051928">
    <property type="entry name" value="NorD/CobT"/>
</dbReference>
<proteinExistence type="predicted"/>
<feature type="domain" description="VWFA" evidence="1">
    <location>
        <begin position="442"/>
        <end position="633"/>
    </location>
</feature>
<dbReference type="Gene3D" id="3.40.50.410">
    <property type="entry name" value="von Willebrand factor, type A domain"/>
    <property type="match status" value="1"/>
</dbReference>
<name>A0A1B9ADR7_9BACI</name>
<evidence type="ECO:0000313" key="3">
    <source>
        <dbReference type="Proteomes" id="UP000092578"/>
    </source>
</evidence>
<dbReference type="EMBL" id="MAYT01000030">
    <property type="protein sequence ID" value="OCA81985.1"/>
    <property type="molecule type" value="Genomic_DNA"/>
</dbReference>
<evidence type="ECO:0000259" key="1">
    <source>
        <dbReference type="SMART" id="SM00327"/>
    </source>
</evidence>
<dbReference type="SUPFAM" id="SSF53300">
    <property type="entry name" value="vWA-like"/>
    <property type="match status" value="1"/>
</dbReference>